<sequence length="295" mass="30355">MEPERADAAAVGEILRGAREMHGLTVANVAQMLKLGSRQIEAMEAGRFDLLPGPAFARGFLRNYARQLGLDPEPLISVVGVEASASEAVELTPVSNAEGVMPVGGDRPTSPTPVAVVAFALLLVVLAGWYFDWFRTPAPVEVAMPLPAETAPLSEPAFPPPGTEEEGVPPATVEVVPTVPEAVVPAPGVTPPAPAAAPQPQAAPVPAPRLAEAPAAGETRVELRFSGESWYEVRDAAGSVLATGIGSAGQVRSVRGGAPLAVVIGNAGEVSLSHNGQPVDLAPHTRVSVARVTLR</sequence>
<dbReference type="InterPro" id="IPR010982">
    <property type="entry name" value="Lambda_DNA-bd_dom_sf"/>
</dbReference>
<evidence type="ECO:0000313" key="2">
    <source>
        <dbReference type="EMBL" id="THF59319.1"/>
    </source>
</evidence>
<dbReference type="EMBL" id="SSOD01000014">
    <property type="protein sequence ID" value="THF59319.1"/>
    <property type="molecule type" value="Genomic_DNA"/>
</dbReference>
<protein>
    <submittedName>
        <fullName evidence="2">Helix-turn-helix domain-containing protein</fullName>
    </submittedName>
</protein>
<dbReference type="OrthoDB" id="8561330at2"/>
<dbReference type="GO" id="GO:0003677">
    <property type="term" value="F:DNA binding"/>
    <property type="evidence" value="ECO:0007669"/>
    <property type="project" value="InterPro"/>
</dbReference>
<dbReference type="SUPFAM" id="SSF47413">
    <property type="entry name" value="lambda repressor-like DNA-binding domains"/>
    <property type="match status" value="1"/>
</dbReference>
<dbReference type="InterPro" id="IPR001387">
    <property type="entry name" value="Cro/C1-type_HTH"/>
</dbReference>
<name>A0A4S4AIZ5_9RHOO</name>
<dbReference type="InterPro" id="IPR025194">
    <property type="entry name" value="RodZ-like_C"/>
</dbReference>
<dbReference type="PANTHER" id="PTHR34475">
    <property type="match status" value="1"/>
</dbReference>
<proteinExistence type="predicted"/>
<evidence type="ECO:0000313" key="3">
    <source>
        <dbReference type="Proteomes" id="UP000307956"/>
    </source>
</evidence>
<dbReference type="InterPro" id="IPR050400">
    <property type="entry name" value="Bact_Cytoskel_RodZ"/>
</dbReference>
<dbReference type="Pfam" id="PF13413">
    <property type="entry name" value="HTH_25"/>
    <property type="match status" value="1"/>
</dbReference>
<reference evidence="2 3" key="1">
    <citation type="submission" date="2019-04" db="EMBL/GenBank/DDBJ databases">
        <title>Azoarcus rhizosphaerae sp. nov. isolated from rhizosphere of Ficus religiosa.</title>
        <authorList>
            <person name="Lin S.-Y."/>
            <person name="Hameed A."/>
            <person name="Hsu Y.-H."/>
            <person name="Young C.-C."/>
        </authorList>
    </citation>
    <scope>NUCLEOTIDE SEQUENCE [LARGE SCALE GENOMIC DNA]</scope>
    <source>
        <strain evidence="2 3">CC-YHH848</strain>
    </source>
</reference>
<gene>
    <name evidence="2" type="ORF">E6O51_16000</name>
</gene>
<dbReference type="Proteomes" id="UP000307956">
    <property type="component" value="Unassembled WGS sequence"/>
</dbReference>
<organism evidence="2 3">
    <name type="scientific">Pseudothauera rhizosphaerae</name>
    <dbReference type="NCBI Taxonomy" id="2565932"/>
    <lineage>
        <taxon>Bacteria</taxon>
        <taxon>Pseudomonadati</taxon>
        <taxon>Pseudomonadota</taxon>
        <taxon>Betaproteobacteria</taxon>
        <taxon>Rhodocyclales</taxon>
        <taxon>Zoogloeaceae</taxon>
        <taxon>Pseudothauera</taxon>
    </lineage>
</organism>
<dbReference type="PANTHER" id="PTHR34475:SF1">
    <property type="entry name" value="CYTOSKELETON PROTEIN RODZ"/>
    <property type="match status" value="1"/>
</dbReference>
<comment type="caution">
    <text evidence="2">The sequence shown here is derived from an EMBL/GenBank/DDBJ whole genome shotgun (WGS) entry which is preliminary data.</text>
</comment>
<accession>A0A4S4AIZ5</accession>
<evidence type="ECO:0000259" key="1">
    <source>
        <dbReference type="Pfam" id="PF13464"/>
    </source>
</evidence>
<dbReference type="AlphaFoldDB" id="A0A4S4AIZ5"/>
<feature type="domain" description="Cytoskeleton protein RodZ-like C-terminal" evidence="1">
    <location>
        <begin position="222"/>
        <end position="293"/>
    </location>
</feature>
<dbReference type="CDD" id="cd00093">
    <property type="entry name" value="HTH_XRE"/>
    <property type="match status" value="1"/>
</dbReference>
<dbReference type="Gene3D" id="1.10.260.40">
    <property type="entry name" value="lambda repressor-like DNA-binding domains"/>
    <property type="match status" value="1"/>
</dbReference>
<keyword evidence="3" id="KW-1185">Reference proteome</keyword>
<dbReference type="Pfam" id="PF13464">
    <property type="entry name" value="RodZ_C"/>
    <property type="match status" value="1"/>
</dbReference>